<keyword evidence="3" id="KW-1185">Reference proteome</keyword>
<protein>
    <submittedName>
        <fullName evidence="2">Uncharacterized protein</fullName>
    </submittedName>
</protein>
<evidence type="ECO:0000256" key="1">
    <source>
        <dbReference type="SAM" id="MobiDB-lite"/>
    </source>
</evidence>
<dbReference type="AlphaFoldDB" id="A0AAV9QIM0"/>
<feature type="compositionally biased region" description="Polar residues" evidence="1">
    <location>
        <begin position="125"/>
        <end position="143"/>
    </location>
</feature>
<sequence>MSHILTRLDIQSAKCYMPFLANLIDHNHKPPAPFEGTFFYISLKIAPPALGSCAFVLDPSPSLSPTSPRPVSPRSHQSHPVPIRDLPNSSSLSQGPGLSPPPPVRFRVLPAYSSQFSLHKRARSAPSSLSTFVPQASASSVRKVSNHTHTRTQSTPQALGQQYAAELRDSDHRDRAVRSPGDSRVRDLCDPEPSQHVRKAGEGGGRRRRMTRTRTLHVRFQLDDDDTKDPVPPEPEETSGERTISGLLRLEDERDSWF</sequence>
<accession>A0AAV9QIM0</accession>
<feature type="compositionally biased region" description="Basic residues" evidence="1">
    <location>
        <begin position="206"/>
        <end position="217"/>
    </location>
</feature>
<feature type="region of interest" description="Disordered" evidence="1">
    <location>
        <begin position="123"/>
        <end position="258"/>
    </location>
</feature>
<feature type="compositionally biased region" description="Polar residues" evidence="1">
    <location>
        <begin position="151"/>
        <end position="160"/>
    </location>
</feature>
<organism evidence="2 3">
    <name type="scientific">Vermiconidia calcicola</name>
    <dbReference type="NCBI Taxonomy" id="1690605"/>
    <lineage>
        <taxon>Eukaryota</taxon>
        <taxon>Fungi</taxon>
        <taxon>Dikarya</taxon>
        <taxon>Ascomycota</taxon>
        <taxon>Pezizomycotina</taxon>
        <taxon>Dothideomycetes</taxon>
        <taxon>Dothideomycetidae</taxon>
        <taxon>Mycosphaerellales</taxon>
        <taxon>Extremaceae</taxon>
        <taxon>Vermiconidia</taxon>
    </lineage>
</organism>
<dbReference type="EMBL" id="JAXLQG010000002">
    <property type="protein sequence ID" value="KAK5544196.1"/>
    <property type="molecule type" value="Genomic_DNA"/>
</dbReference>
<feature type="region of interest" description="Disordered" evidence="1">
    <location>
        <begin position="62"/>
        <end position="104"/>
    </location>
</feature>
<feature type="compositionally biased region" description="Basic and acidic residues" evidence="1">
    <location>
        <begin position="166"/>
        <end position="205"/>
    </location>
</feature>
<proteinExistence type="predicted"/>
<feature type="compositionally biased region" description="Basic and acidic residues" evidence="1">
    <location>
        <begin position="249"/>
        <end position="258"/>
    </location>
</feature>
<evidence type="ECO:0000313" key="3">
    <source>
        <dbReference type="Proteomes" id="UP001345827"/>
    </source>
</evidence>
<reference evidence="2 3" key="1">
    <citation type="submission" date="2023-06" db="EMBL/GenBank/DDBJ databases">
        <title>Black Yeasts Isolated from many extreme environments.</title>
        <authorList>
            <person name="Coleine C."/>
            <person name="Stajich J.E."/>
            <person name="Selbmann L."/>
        </authorList>
    </citation>
    <scope>NUCLEOTIDE SEQUENCE [LARGE SCALE GENOMIC DNA]</scope>
    <source>
        <strain evidence="2 3">CCFEE 5887</strain>
    </source>
</reference>
<evidence type="ECO:0000313" key="2">
    <source>
        <dbReference type="EMBL" id="KAK5544196.1"/>
    </source>
</evidence>
<name>A0AAV9QIM0_9PEZI</name>
<gene>
    <name evidence="2" type="ORF">LTR25_001811</name>
</gene>
<comment type="caution">
    <text evidence="2">The sequence shown here is derived from an EMBL/GenBank/DDBJ whole genome shotgun (WGS) entry which is preliminary data.</text>
</comment>
<dbReference type="Proteomes" id="UP001345827">
    <property type="component" value="Unassembled WGS sequence"/>
</dbReference>